<keyword evidence="3" id="KW-1185">Reference proteome</keyword>
<comment type="caution">
    <text evidence="2">The sequence shown here is derived from an EMBL/GenBank/DDBJ whole genome shotgun (WGS) entry which is preliminary data.</text>
</comment>
<name>L1L6P3_9ACTN</name>
<proteinExistence type="predicted"/>
<evidence type="ECO:0000313" key="2">
    <source>
        <dbReference type="EMBL" id="EKX68726.1"/>
    </source>
</evidence>
<dbReference type="Gene3D" id="2.70.98.50">
    <property type="entry name" value="putative glycoside hydrolase family protein from bacillus halodurans"/>
    <property type="match status" value="1"/>
</dbReference>
<feature type="region of interest" description="Disordered" evidence="1">
    <location>
        <begin position="110"/>
        <end position="167"/>
    </location>
</feature>
<dbReference type="EMBL" id="AEJC01000058">
    <property type="protein sequence ID" value="EKX68726.1"/>
    <property type="molecule type" value="Genomic_DNA"/>
</dbReference>
<sequence length="167" mass="17399">MGHLEFPMDRRRFLTAAALTTGAAALPGAPAGRASAAVPPQVTLPDRGIYDTTAASAWTDGFVTGNGEYGVILYGAPPLEKVILNHHRPHSANTQARVPFLKGPHRDRAAEQLGASPARRSPARTSDQCPATVPRRSRRLSPAPRGGASPGTAGRSARAHRAEAGSG</sequence>
<dbReference type="PROSITE" id="PS51318">
    <property type="entry name" value="TAT"/>
    <property type="match status" value="1"/>
</dbReference>
<dbReference type="Proteomes" id="UP000010411">
    <property type="component" value="Unassembled WGS sequence"/>
</dbReference>
<dbReference type="AlphaFoldDB" id="L1L6P3"/>
<evidence type="ECO:0000313" key="3">
    <source>
        <dbReference type="Proteomes" id="UP000010411"/>
    </source>
</evidence>
<evidence type="ECO:0000256" key="1">
    <source>
        <dbReference type="SAM" id="MobiDB-lite"/>
    </source>
</evidence>
<reference evidence="2 3" key="1">
    <citation type="submission" date="2012-11" db="EMBL/GenBank/DDBJ databases">
        <authorList>
            <person name="Huguet-Tapia J.C."/>
            <person name="Durkin A.S."/>
            <person name="Pettis G.S."/>
            <person name="Badger J.H."/>
        </authorList>
    </citation>
    <scope>NUCLEOTIDE SEQUENCE [LARGE SCALE GENOMIC DNA]</scope>
    <source>
        <strain evidence="2 3">91-03</strain>
    </source>
</reference>
<organism evidence="2 3">
    <name type="scientific">Streptomyces ipomoeae 91-03</name>
    <dbReference type="NCBI Taxonomy" id="698759"/>
    <lineage>
        <taxon>Bacteria</taxon>
        <taxon>Bacillati</taxon>
        <taxon>Actinomycetota</taxon>
        <taxon>Actinomycetes</taxon>
        <taxon>Kitasatosporales</taxon>
        <taxon>Streptomycetaceae</taxon>
        <taxon>Streptomyces</taxon>
    </lineage>
</organism>
<protein>
    <submittedName>
        <fullName evidence="2">Tat pathway signal sequence domain protein</fullName>
    </submittedName>
</protein>
<gene>
    <name evidence="2" type="ORF">STRIP9103_09404</name>
</gene>
<dbReference type="InterPro" id="IPR006311">
    <property type="entry name" value="TAT_signal"/>
</dbReference>
<accession>L1L6P3</accession>